<comment type="caution">
    <text evidence="3">The sequence shown here is derived from an EMBL/GenBank/DDBJ whole genome shotgun (WGS) entry which is preliminary data.</text>
</comment>
<dbReference type="InterPro" id="IPR011856">
    <property type="entry name" value="tRNA_endonuc-like_dom_sf"/>
</dbReference>
<gene>
    <name evidence="3" type="ORF">ACFSB2_08460</name>
</gene>
<name>A0ABW4JEM6_9BACL</name>
<dbReference type="Proteomes" id="UP001597079">
    <property type="component" value="Unassembled WGS sequence"/>
</dbReference>
<dbReference type="PANTHER" id="PTHR34039">
    <property type="entry name" value="UPF0102 PROTEIN YRAN"/>
    <property type="match status" value="1"/>
</dbReference>
<dbReference type="EMBL" id="JBHUCX010000020">
    <property type="protein sequence ID" value="MFD1674732.1"/>
    <property type="molecule type" value="Genomic_DNA"/>
</dbReference>
<comment type="similarity">
    <text evidence="1 2">Belongs to the UPF0102 family.</text>
</comment>
<evidence type="ECO:0000313" key="3">
    <source>
        <dbReference type="EMBL" id="MFD1674732.1"/>
    </source>
</evidence>
<accession>A0ABW4JEM6</accession>
<evidence type="ECO:0000313" key="4">
    <source>
        <dbReference type="Proteomes" id="UP001597079"/>
    </source>
</evidence>
<reference evidence="4" key="1">
    <citation type="journal article" date="2019" name="Int. J. Syst. Evol. Microbiol.">
        <title>The Global Catalogue of Microorganisms (GCM) 10K type strain sequencing project: providing services to taxonomists for standard genome sequencing and annotation.</title>
        <authorList>
            <consortium name="The Broad Institute Genomics Platform"/>
            <consortium name="The Broad Institute Genome Sequencing Center for Infectious Disease"/>
            <person name="Wu L."/>
            <person name="Ma J."/>
        </authorList>
    </citation>
    <scope>NUCLEOTIDE SEQUENCE [LARGE SCALE GENOMIC DNA]</scope>
    <source>
        <strain evidence="4">CGMCC 1.12286</strain>
    </source>
</reference>
<proteinExistence type="inferred from homology"/>
<dbReference type="Pfam" id="PF02021">
    <property type="entry name" value="UPF0102"/>
    <property type="match status" value="1"/>
</dbReference>
<dbReference type="SUPFAM" id="SSF52980">
    <property type="entry name" value="Restriction endonuclease-like"/>
    <property type="match status" value="1"/>
</dbReference>
<organism evidence="3 4">
    <name type="scientific">Alicyclobacillus fodiniaquatilis</name>
    <dbReference type="NCBI Taxonomy" id="1661150"/>
    <lineage>
        <taxon>Bacteria</taxon>
        <taxon>Bacillati</taxon>
        <taxon>Bacillota</taxon>
        <taxon>Bacilli</taxon>
        <taxon>Bacillales</taxon>
        <taxon>Alicyclobacillaceae</taxon>
        <taxon>Alicyclobacillus</taxon>
    </lineage>
</organism>
<protein>
    <recommendedName>
        <fullName evidence="2">UPF0102 protein ACFSB2_08460</fullName>
    </recommendedName>
</protein>
<dbReference type="InterPro" id="IPR011335">
    <property type="entry name" value="Restrct_endonuc-II-like"/>
</dbReference>
<dbReference type="InterPro" id="IPR003509">
    <property type="entry name" value="UPF0102_YraN-like"/>
</dbReference>
<evidence type="ECO:0000256" key="2">
    <source>
        <dbReference type="HAMAP-Rule" id="MF_00048"/>
    </source>
</evidence>
<keyword evidence="4" id="KW-1185">Reference proteome</keyword>
<dbReference type="Gene3D" id="3.40.1350.10">
    <property type="match status" value="1"/>
</dbReference>
<dbReference type="CDD" id="cd20736">
    <property type="entry name" value="PoNe_Nuclease"/>
    <property type="match status" value="1"/>
</dbReference>
<sequence>MCTSTASVPKLDLGALGESCACSYLTGCLGWQVIDRNVRTRYGELDIVALRHDGAYVFVEVRARSSHRFGSPLETVTQQKLARLVQQMDRYFAAHHVCQEDRQVALDVVGLTFAGDVLQSLEHVSVLS</sequence>
<dbReference type="RefSeq" id="WP_377942586.1">
    <property type="nucleotide sequence ID" value="NZ_JBHUCX010000020.1"/>
</dbReference>
<dbReference type="HAMAP" id="MF_00048">
    <property type="entry name" value="UPF0102"/>
    <property type="match status" value="1"/>
</dbReference>
<dbReference type="PANTHER" id="PTHR34039:SF1">
    <property type="entry name" value="UPF0102 PROTEIN YRAN"/>
    <property type="match status" value="1"/>
</dbReference>
<evidence type="ECO:0000256" key="1">
    <source>
        <dbReference type="ARBA" id="ARBA00006738"/>
    </source>
</evidence>